<dbReference type="EMBL" id="CP071872">
    <property type="protein sequence ID" value="UNM12569.1"/>
    <property type="molecule type" value="Genomic_DNA"/>
</dbReference>
<gene>
    <name evidence="3" type="ORF">J4032_14470</name>
</gene>
<feature type="compositionally biased region" description="Low complexity" evidence="1">
    <location>
        <begin position="94"/>
        <end position="115"/>
    </location>
</feature>
<keyword evidence="2" id="KW-0812">Transmembrane</keyword>
<organism evidence="3 4">
    <name type="scientific">Streptomyces formicae</name>
    <dbReference type="NCBI Taxonomy" id="1616117"/>
    <lineage>
        <taxon>Bacteria</taxon>
        <taxon>Bacillati</taxon>
        <taxon>Actinomycetota</taxon>
        <taxon>Actinomycetes</taxon>
        <taxon>Kitasatosporales</taxon>
        <taxon>Streptomycetaceae</taxon>
        <taxon>Streptomyces</taxon>
    </lineage>
</organism>
<proteinExistence type="predicted"/>
<evidence type="ECO:0008006" key="5">
    <source>
        <dbReference type="Google" id="ProtNLM"/>
    </source>
</evidence>
<evidence type="ECO:0000313" key="3">
    <source>
        <dbReference type="EMBL" id="UNM12569.1"/>
    </source>
</evidence>
<sequence length="163" mass="17551">MSAQLRETASELAEVLWREHTVYRERGGGVVIRGEHVQRWISIAPSGGRDEVLLRAGRILDGGTTAPARSEAVARLDAGTGELAATCRRLLAEAAADTAPPTPRRTAPARSGQQARQRRRRRQGGQGRRGGQGRHTSLGSWVVILCVAGVVALYAYNVSAAYR</sequence>
<keyword evidence="2" id="KW-1133">Transmembrane helix</keyword>
<keyword evidence="4" id="KW-1185">Reference proteome</keyword>
<evidence type="ECO:0000256" key="1">
    <source>
        <dbReference type="SAM" id="MobiDB-lite"/>
    </source>
</evidence>
<evidence type="ECO:0000313" key="4">
    <source>
        <dbReference type="Proteomes" id="UP000828924"/>
    </source>
</evidence>
<reference evidence="3 4" key="1">
    <citation type="submission" date="2021-03" db="EMBL/GenBank/DDBJ databases">
        <title>Complete genome of Streptomyces formicae strain 1H-GS9 (DSM 100524).</title>
        <authorList>
            <person name="Atanasov K.E."/>
            <person name="Altabella T."/>
            <person name="Ferrer A."/>
        </authorList>
    </citation>
    <scope>NUCLEOTIDE SEQUENCE [LARGE SCALE GENOMIC DNA]</scope>
    <source>
        <strain evidence="3 4">1H-GS9</strain>
    </source>
</reference>
<dbReference type="RefSeq" id="WP_242331179.1">
    <property type="nucleotide sequence ID" value="NZ_CP071872.1"/>
</dbReference>
<feature type="transmembrane region" description="Helical" evidence="2">
    <location>
        <begin position="138"/>
        <end position="156"/>
    </location>
</feature>
<protein>
    <recommendedName>
        <fullName evidence="5">Integral membrane protein</fullName>
    </recommendedName>
</protein>
<name>A0ABY3WJ05_9ACTN</name>
<evidence type="ECO:0000256" key="2">
    <source>
        <dbReference type="SAM" id="Phobius"/>
    </source>
</evidence>
<feature type="region of interest" description="Disordered" evidence="1">
    <location>
        <begin position="94"/>
        <end position="134"/>
    </location>
</feature>
<dbReference type="Proteomes" id="UP000828924">
    <property type="component" value="Chromosome"/>
</dbReference>
<keyword evidence="2" id="KW-0472">Membrane</keyword>
<accession>A0ABY3WJ05</accession>